<sequence>MQKRYKIYYKKLKEIEVIGCPKLKKLPLDSSRAMKDNKEQQTSNEEKENGKFNRVEVNRPFNIAQSIKFSSSLKEIVNIKTYILPEHMLTSYFQIHHNRSYKTRNVKEIQNESQKEITCSAVSPAKPGS</sequence>
<protein>
    <submittedName>
        <fullName evidence="2">Uncharacterized protein</fullName>
    </submittedName>
</protein>
<feature type="region of interest" description="Disordered" evidence="1">
    <location>
        <begin position="29"/>
        <end position="53"/>
    </location>
</feature>
<dbReference type="EMBL" id="BDQV01000814">
    <property type="protein sequence ID" value="GAY68089.1"/>
    <property type="molecule type" value="Genomic_DNA"/>
</dbReference>
<name>A0A2H5QU09_CITUN</name>
<reference evidence="2 3" key="1">
    <citation type="journal article" date="2017" name="Front. Genet.">
        <title>Draft sequencing of the heterozygous diploid genome of Satsuma (Citrus unshiu Marc.) using a hybrid assembly approach.</title>
        <authorList>
            <person name="Shimizu T."/>
            <person name="Tanizawa Y."/>
            <person name="Mochizuki T."/>
            <person name="Nagasaki H."/>
            <person name="Yoshioka T."/>
            <person name="Toyoda A."/>
            <person name="Fujiyama A."/>
            <person name="Kaminuma E."/>
            <person name="Nakamura Y."/>
        </authorList>
    </citation>
    <scope>NUCLEOTIDE SEQUENCE [LARGE SCALE GENOMIC DNA]</scope>
    <source>
        <strain evidence="3">cv. Miyagawa wase</strain>
    </source>
</reference>
<organism evidence="2 3">
    <name type="scientific">Citrus unshiu</name>
    <name type="common">Satsuma mandarin</name>
    <name type="synonym">Citrus nobilis var. unshiu</name>
    <dbReference type="NCBI Taxonomy" id="55188"/>
    <lineage>
        <taxon>Eukaryota</taxon>
        <taxon>Viridiplantae</taxon>
        <taxon>Streptophyta</taxon>
        <taxon>Embryophyta</taxon>
        <taxon>Tracheophyta</taxon>
        <taxon>Spermatophyta</taxon>
        <taxon>Magnoliopsida</taxon>
        <taxon>eudicotyledons</taxon>
        <taxon>Gunneridae</taxon>
        <taxon>Pentapetalae</taxon>
        <taxon>rosids</taxon>
        <taxon>malvids</taxon>
        <taxon>Sapindales</taxon>
        <taxon>Rutaceae</taxon>
        <taxon>Aurantioideae</taxon>
        <taxon>Citrus</taxon>
    </lineage>
</organism>
<dbReference type="AlphaFoldDB" id="A0A2H5QU09"/>
<comment type="caution">
    <text evidence="2">The sequence shown here is derived from an EMBL/GenBank/DDBJ whole genome shotgun (WGS) entry which is preliminary data.</text>
</comment>
<evidence type="ECO:0000256" key="1">
    <source>
        <dbReference type="SAM" id="MobiDB-lite"/>
    </source>
</evidence>
<evidence type="ECO:0000313" key="2">
    <source>
        <dbReference type="EMBL" id="GAY68089.1"/>
    </source>
</evidence>
<gene>
    <name evidence="2" type="ORF">CUMW_261450</name>
</gene>
<feature type="compositionally biased region" description="Basic and acidic residues" evidence="1">
    <location>
        <begin position="32"/>
        <end position="53"/>
    </location>
</feature>
<proteinExistence type="predicted"/>
<keyword evidence="3" id="KW-1185">Reference proteome</keyword>
<evidence type="ECO:0000313" key="3">
    <source>
        <dbReference type="Proteomes" id="UP000236630"/>
    </source>
</evidence>
<dbReference type="Proteomes" id="UP000236630">
    <property type="component" value="Unassembled WGS sequence"/>
</dbReference>
<accession>A0A2H5QU09</accession>